<evidence type="ECO:0000256" key="3">
    <source>
        <dbReference type="ARBA" id="ARBA00022989"/>
    </source>
</evidence>
<evidence type="ECO:0000313" key="7">
    <source>
        <dbReference type="Proteomes" id="UP000326852"/>
    </source>
</evidence>
<feature type="transmembrane region" description="Helical" evidence="5">
    <location>
        <begin position="60"/>
        <end position="90"/>
    </location>
</feature>
<dbReference type="AlphaFoldDB" id="A0A5N6MRE5"/>
<feature type="transmembrane region" description="Helical" evidence="5">
    <location>
        <begin position="413"/>
        <end position="435"/>
    </location>
</feature>
<keyword evidence="7" id="KW-1185">Reference proteome</keyword>
<dbReference type="Proteomes" id="UP000326852">
    <property type="component" value="Unassembled WGS sequence"/>
</dbReference>
<dbReference type="InterPro" id="IPR002293">
    <property type="entry name" value="AA/rel_permease1"/>
</dbReference>
<evidence type="ECO:0000256" key="5">
    <source>
        <dbReference type="SAM" id="Phobius"/>
    </source>
</evidence>
<dbReference type="EMBL" id="VTFX01000001">
    <property type="protein sequence ID" value="KAD4059755.1"/>
    <property type="molecule type" value="Genomic_DNA"/>
</dbReference>
<feature type="transmembrane region" description="Helical" evidence="5">
    <location>
        <begin position="480"/>
        <end position="498"/>
    </location>
</feature>
<evidence type="ECO:0000256" key="1">
    <source>
        <dbReference type="ARBA" id="ARBA00004141"/>
    </source>
</evidence>
<comment type="caution">
    <text evidence="6">The sequence shown here is derived from an EMBL/GenBank/DDBJ whole genome shotgun (WGS) entry which is preliminary data.</text>
</comment>
<dbReference type="GO" id="GO:0022857">
    <property type="term" value="F:transmembrane transporter activity"/>
    <property type="evidence" value="ECO:0007669"/>
    <property type="project" value="InterPro"/>
</dbReference>
<organism evidence="6 7">
    <name type="scientific">Arthrobacter yangruifuii</name>
    <dbReference type="NCBI Taxonomy" id="2606616"/>
    <lineage>
        <taxon>Bacteria</taxon>
        <taxon>Bacillati</taxon>
        <taxon>Actinomycetota</taxon>
        <taxon>Actinomycetes</taxon>
        <taxon>Micrococcales</taxon>
        <taxon>Micrococcaceae</taxon>
        <taxon>Arthrobacter</taxon>
    </lineage>
</organism>
<reference evidence="6 7" key="1">
    <citation type="submission" date="2019-08" db="EMBL/GenBank/DDBJ databases">
        <title>Arthrobacter sp. nov., isolated from plateau pika and Tibetan wild ass.</title>
        <authorList>
            <person name="Ge Y."/>
        </authorList>
    </citation>
    <scope>NUCLEOTIDE SEQUENCE [LARGE SCALE GENOMIC DNA]</scope>
    <source>
        <strain evidence="6 7">785</strain>
    </source>
</reference>
<sequence>MRAGLTLVLVLTFFNALKRILVGRPYGNERLAHTLLPKRIALPVFASDALSSAAYAPDEILLTLALAGVAAVTVSPWVGLAVIVVLLTVVASYRQNVHAYPSGGGDYEIASTNLGKPAGLTVAAALLVDYVLTVAVSMSSAATYLVTAVPALHGAQATIAVVGVAVLVLVNLRGIREAGAVFAVPAYIFMASVVGMCLTGLIQFLTGNLRQAPSADFGLVPEAGLDGGLVGLAGAFLLLRAFSSGAAALTGVEAISNGVPTFRKPKSANAATTLLLLGVIATAMIGGILAMANLTKVHVAQDPATQLTLNGTPLGEDYIQHPVISQLAETIFGGGSIFFYIVVASTGLILVFASNTAFNGFPVLGSILAKDGYLPRQMRTRGDRLAFSNGIISLGLGALVLIAAFDADVTRLIQLYIVGVFVSFTASQLGMIRHWTGKLRIERDKDARRRMQRSRAINALGFGMTALVLLIVIITKFLHGAWIALLAMAVLYVIMYSIRVHYDTVARELALKADEHGLALPSRVNAVILISQIHKPALRAIAYARASRPSSLNAITVDIDPEETRRTLAEWDRLEIPVPLTVLSSPYRETISPVLAYLREARRNAPRELFVVYIPEYVVGRWWEQLLHNQTALRIKARLHFEPATMVASVPWQLVSSHDANGEPAGGPGANTRG</sequence>
<dbReference type="PANTHER" id="PTHR47704:SF1">
    <property type="entry name" value="POTASSIUM TRANSPORTER KIMA"/>
    <property type="match status" value="1"/>
</dbReference>
<dbReference type="InterPro" id="IPR053153">
    <property type="entry name" value="APC_K+_Transporter"/>
</dbReference>
<feature type="transmembrane region" description="Helical" evidence="5">
    <location>
        <begin position="151"/>
        <end position="172"/>
    </location>
</feature>
<dbReference type="RefSeq" id="WP_146359907.1">
    <property type="nucleotide sequence ID" value="NZ_VOAL01000001.1"/>
</dbReference>
<feature type="transmembrane region" description="Helical" evidence="5">
    <location>
        <begin position="456"/>
        <end position="474"/>
    </location>
</feature>
<protein>
    <submittedName>
        <fullName evidence="6">Amino acid permease</fullName>
    </submittedName>
</protein>
<accession>A0A5N6MRE5</accession>
<dbReference type="Gene3D" id="1.20.1740.10">
    <property type="entry name" value="Amino acid/polyamine transporter I"/>
    <property type="match status" value="1"/>
</dbReference>
<feature type="transmembrane region" description="Helical" evidence="5">
    <location>
        <begin position="385"/>
        <end position="407"/>
    </location>
</feature>
<dbReference type="PANTHER" id="PTHR47704">
    <property type="entry name" value="POTASSIUM TRANSPORTER KIMA"/>
    <property type="match status" value="1"/>
</dbReference>
<feature type="transmembrane region" description="Helical" evidence="5">
    <location>
        <begin position="337"/>
        <end position="364"/>
    </location>
</feature>
<name>A0A5N6MRE5_9MICC</name>
<feature type="transmembrane region" description="Helical" evidence="5">
    <location>
        <begin position="184"/>
        <end position="207"/>
    </location>
</feature>
<feature type="transmembrane region" description="Helical" evidence="5">
    <location>
        <begin position="120"/>
        <end position="145"/>
    </location>
</feature>
<dbReference type="Pfam" id="PF13520">
    <property type="entry name" value="AA_permease_2"/>
    <property type="match status" value="1"/>
</dbReference>
<evidence type="ECO:0000256" key="2">
    <source>
        <dbReference type="ARBA" id="ARBA00022692"/>
    </source>
</evidence>
<keyword evidence="4 5" id="KW-0472">Membrane</keyword>
<proteinExistence type="predicted"/>
<feature type="transmembrane region" description="Helical" evidence="5">
    <location>
        <begin position="270"/>
        <end position="292"/>
    </location>
</feature>
<evidence type="ECO:0000313" key="6">
    <source>
        <dbReference type="EMBL" id="KAD4059755.1"/>
    </source>
</evidence>
<gene>
    <name evidence="6" type="ORF">GD627_01250</name>
</gene>
<keyword evidence="2 5" id="KW-0812">Transmembrane</keyword>
<dbReference type="OrthoDB" id="9759676at2"/>
<comment type="subcellular location">
    <subcellularLocation>
        <location evidence="1">Membrane</location>
        <topology evidence="1">Multi-pass membrane protein</topology>
    </subcellularLocation>
</comment>
<evidence type="ECO:0000256" key="4">
    <source>
        <dbReference type="ARBA" id="ARBA00023136"/>
    </source>
</evidence>
<dbReference type="GO" id="GO:0016020">
    <property type="term" value="C:membrane"/>
    <property type="evidence" value="ECO:0007669"/>
    <property type="project" value="UniProtKB-SubCell"/>
</dbReference>
<keyword evidence="3 5" id="KW-1133">Transmembrane helix</keyword>
<feature type="transmembrane region" description="Helical" evidence="5">
    <location>
        <begin position="227"/>
        <end position="249"/>
    </location>
</feature>